<evidence type="ECO:0000259" key="12">
    <source>
        <dbReference type="Pfam" id="PF07715"/>
    </source>
</evidence>
<dbReference type="InterPro" id="IPR000531">
    <property type="entry name" value="Beta-barrel_TonB"/>
</dbReference>
<dbReference type="InterPro" id="IPR023997">
    <property type="entry name" value="TonB-dep_OMP_SusC/RagA_CS"/>
</dbReference>
<dbReference type="Gene3D" id="2.60.40.1120">
    <property type="entry name" value="Carboxypeptidase-like, regulatory domain"/>
    <property type="match status" value="1"/>
</dbReference>
<feature type="chain" id="PRO_5031407635" evidence="10">
    <location>
        <begin position="23"/>
        <end position="1050"/>
    </location>
</feature>
<dbReference type="InterPro" id="IPR023996">
    <property type="entry name" value="TonB-dep_OMP_SusC/RagA"/>
</dbReference>
<dbReference type="NCBIfam" id="TIGR04056">
    <property type="entry name" value="OMP_RagA_SusC"/>
    <property type="match status" value="1"/>
</dbReference>
<accession>A0A7W9DYC8</accession>
<dbReference type="InterPro" id="IPR008969">
    <property type="entry name" value="CarboxyPept-like_regulatory"/>
</dbReference>
<feature type="domain" description="TonB-dependent receptor-like beta-barrel" evidence="11">
    <location>
        <begin position="427"/>
        <end position="883"/>
    </location>
</feature>
<organism evidence="13 14">
    <name type="scientific">Pedobacter cryoconitis</name>
    <dbReference type="NCBI Taxonomy" id="188932"/>
    <lineage>
        <taxon>Bacteria</taxon>
        <taxon>Pseudomonadati</taxon>
        <taxon>Bacteroidota</taxon>
        <taxon>Sphingobacteriia</taxon>
        <taxon>Sphingobacteriales</taxon>
        <taxon>Sphingobacteriaceae</taxon>
        <taxon>Pedobacter</taxon>
    </lineage>
</organism>
<dbReference type="EMBL" id="JACHCE010000001">
    <property type="protein sequence ID" value="MBB5635094.1"/>
    <property type="molecule type" value="Genomic_DNA"/>
</dbReference>
<dbReference type="Gene3D" id="2.170.130.10">
    <property type="entry name" value="TonB-dependent receptor, plug domain"/>
    <property type="match status" value="1"/>
</dbReference>
<dbReference type="Proteomes" id="UP000537204">
    <property type="component" value="Unassembled WGS sequence"/>
</dbReference>
<gene>
    <name evidence="13" type="ORF">HDE68_000979</name>
</gene>
<dbReference type="Pfam" id="PF13715">
    <property type="entry name" value="CarbopepD_reg_2"/>
    <property type="match status" value="1"/>
</dbReference>
<proteinExistence type="inferred from homology"/>
<keyword evidence="2 8" id="KW-0813">Transport</keyword>
<dbReference type="AlphaFoldDB" id="A0A7W9DYC8"/>
<keyword evidence="10" id="KW-0732">Signal</keyword>
<comment type="similarity">
    <text evidence="8 9">Belongs to the TonB-dependent receptor family.</text>
</comment>
<evidence type="ECO:0000313" key="14">
    <source>
        <dbReference type="Proteomes" id="UP000537204"/>
    </source>
</evidence>
<dbReference type="RefSeq" id="WP_183879436.1">
    <property type="nucleotide sequence ID" value="NZ_JACHCE010000001.1"/>
</dbReference>
<reference evidence="13 14" key="1">
    <citation type="submission" date="2020-08" db="EMBL/GenBank/DDBJ databases">
        <title>Genomic Encyclopedia of Type Strains, Phase IV (KMG-V): Genome sequencing to study the core and pangenomes of soil and plant-associated prokaryotes.</title>
        <authorList>
            <person name="Whitman W."/>
        </authorList>
    </citation>
    <scope>NUCLEOTIDE SEQUENCE [LARGE SCALE GENOMIC DNA]</scope>
    <source>
        <strain evidence="13 14">S3M1</strain>
    </source>
</reference>
<feature type="domain" description="TonB-dependent receptor plug" evidence="12">
    <location>
        <begin position="120"/>
        <end position="243"/>
    </location>
</feature>
<evidence type="ECO:0000256" key="8">
    <source>
        <dbReference type="PROSITE-ProRule" id="PRU01360"/>
    </source>
</evidence>
<comment type="subcellular location">
    <subcellularLocation>
        <location evidence="1 8">Cell outer membrane</location>
        <topology evidence="1 8">Multi-pass membrane protein</topology>
    </subcellularLocation>
</comment>
<evidence type="ECO:0000256" key="7">
    <source>
        <dbReference type="ARBA" id="ARBA00023237"/>
    </source>
</evidence>
<evidence type="ECO:0000256" key="1">
    <source>
        <dbReference type="ARBA" id="ARBA00004571"/>
    </source>
</evidence>
<comment type="caution">
    <text evidence="13">The sequence shown here is derived from an EMBL/GenBank/DDBJ whole genome shotgun (WGS) entry which is preliminary data.</text>
</comment>
<evidence type="ECO:0000256" key="5">
    <source>
        <dbReference type="ARBA" id="ARBA00023077"/>
    </source>
</evidence>
<evidence type="ECO:0000256" key="3">
    <source>
        <dbReference type="ARBA" id="ARBA00022452"/>
    </source>
</evidence>
<keyword evidence="3 8" id="KW-1134">Transmembrane beta strand</keyword>
<name>A0A7W9DYC8_9SPHI</name>
<dbReference type="SUPFAM" id="SSF56935">
    <property type="entry name" value="Porins"/>
    <property type="match status" value="1"/>
</dbReference>
<evidence type="ECO:0000256" key="6">
    <source>
        <dbReference type="ARBA" id="ARBA00023136"/>
    </source>
</evidence>
<dbReference type="NCBIfam" id="TIGR04057">
    <property type="entry name" value="SusC_RagA_signa"/>
    <property type="match status" value="1"/>
</dbReference>
<feature type="signal peptide" evidence="10">
    <location>
        <begin position="1"/>
        <end position="22"/>
    </location>
</feature>
<dbReference type="Gene3D" id="2.40.170.20">
    <property type="entry name" value="TonB-dependent receptor, beta-barrel domain"/>
    <property type="match status" value="1"/>
</dbReference>
<dbReference type="InterPro" id="IPR039426">
    <property type="entry name" value="TonB-dep_rcpt-like"/>
</dbReference>
<dbReference type="SUPFAM" id="SSF49464">
    <property type="entry name" value="Carboxypeptidase regulatory domain-like"/>
    <property type="match status" value="1"/>
</dbReference>
<dbReference type="GO" id="GO:0009279">
    <property type="term" value="C:cell outer membrane"/>
    <property type="evidence" value="ECO:0007669"/>
    <property type="project" value="UniProtKB-SubCell"/>
</dbReference>
<evidence type="ECO:0000256" key="4">
    <source>
        <dbReference type="ARBA" id="ARBA00022692"/>
    </source>
</evidence>
<evidence type="ECO:0000256" key="2">
    <source>
        <dbReference type="ARBA" id="ARBA00022448"/>
    </source>
</evidence>
<dbReference type="InterPro" id="IPR036942">
    <property type="entry name" value="Beta-barrel_TonB_sf"/>
</dbReference>
<protein>
    <submittedName>
        <fullName evidence="13">TonB-linked SusC/RagA family outer membrane protein</fullName>
    </submittedName>
</protein>
<evidence type="ECO:0000256" key="10">
    <source>
        <dbReference type="SAM" id="SignalP"/>
    </source>
</evidence>
<keyword evidence="5 9" id="KW-0798">TonB box</keyword>
<keyword evidence="7 8" id="KW-0998">Cell outer membrane</keyword>
<dbReference type="InterPro" id="IPR012910">
    <property type="entry name" value="Plug_dom"/>
</dbReference>
<dbReference type="Pfam" id="PF00593">
    <property type="entry name" value="TonB_dep_Rec_b-barrel"/>
    <property type="match status" value="1"/>
</dbReference>
<evidence type="ECO:0000313" key="13">
    <source>
        <dbReference type="EMBL" id="MBB5635094.1"/>
    </source>
</evidence>
<dbReference type="Pfam" id="PF07715">
    <property type="entry name" value="Plug"/>
    <property type="match status" value="1"/>
</dbReference>
<evidence type="ECO:0000256" key="9">
    <source>
        <dbReference type="RuleBase" id="RU003357"/>
    </source>
</evidence>
<dbReference type="PROSITE" id="PS52016">
    <property type="entry name" value="TONB_DEPENDENT_REC_3"/>
    <property type="match status" value="1"/>
</dbReference>
<dbReference type="InterPro" id="IPR037066">
    <property type="entry name" value="Plug_dom_sf"/>
</dbReference>
<keyword evidence="4 8" id="KW-0812">Transmembrane</keyword>
<evidence type="ECO:0000259" key="11">
    <source>
        <dbReference type="Pfam" id="PF00593"/>
    </source>
</evidence>
<sequence length="1050" mass="115650">MIKFLRLFFLIGLLFNGFLASAQERNIKGILTDKKAGIAIPGATVRVKGKHQAGMTDKDGRFKMKVNAGEVLVFNYVGFETQEVTIQPNTDIINVSLIESSKSLTEVQITGAFGIRRKAKELGVATATITGNDVTQTQVVNPLNGLQSKVAGLQVNMFDGGVNPQVRVTLRGARNINDAKNEPLFVVDGVPLATVTYYNPQAGGTKRDASAISLINPNDIEDITVLKGASAASVYGSQGVNGVIIITTKRGKSGQGTINFSHATTLENVGWLPKLQDTYGSGFNGVYQPYEVRSWGPEYDGKMVKVGPVLPDGTQWELPYSPIKNQKSDFFNTGITNQENISFAGGDEKSTYFLSGQYVNNNGVIPKDQSKKTSLRFNGSRDFGKLKTSYSVNYVQTNTSTTTSEPWNNVRSIPSFIPLDALKDWQNTPYAKPEYYFSTTTLNPYWAIDNQRQDTKQENLTGNVSFDYQVAPWFKATYRVGLTSVNTGYKSFGNKFDDASIPYRYYGTDGNILTAVRKSTSFGGTSAGMVNDQTINNQQLNSDLLLQFNKDFGRFSTRLLLGQNYQDIQYKFVQVGAAALNFPDLYNESNLTGNLNGGSQITHQRRYSYFGEFTVGYNNYLFATLNGRRESVSLLSADNRNYFYPGANVSFILSQAIPALAHSNVLSFAKLYGSASKSGNVTVEPYALQNIYTSVDGFPFGNIPGAAINAQNLSNNLKPEFVYSYEGGIQLGFFKDRLHFEGTYAYADSRDQILDIGTSFASGFGSAKSNAARMKSKSIELTLNGDIIKTKDWSWSAGINYTHNDNTVVSLTGGQETLNQWKGLYLSVGDRYPTYQLPDYVRDPQGRVVINAATGLPSQASALTDKGTSQPVHMLGFNTSIRYKRLQLSTQIDARWGNMFYTAGAENITASGLLPKSAGEGFGRDKFIFPNSVIETSPGVYVENTSVQTNGDFAFWNTYKNILSNNVFNGRFIKLREIALNYDFPIQVLGHQKAIKGLYLSVYGRNLVNLRAKDNIFGETEFIYLSGVGFSGWRTTPSTRSYGFTLGLTI</sequence>
<keyword evidence="6 8" id="KW-0472">Membrane</keyword>